<feature type="transmembrane region" description="Helical" evidence="8">
    <location>
        <begin position="299"/>
        <end position="320"/>
    </location>
</feature>
<reference evidence="9" key="1">
    <citation type="submission" date="2022-12" db="EMBL/GenBank/DDBJ databases">
        <authorList>
            <person name="Wang J."/>
        </authorList>
    </citation>
    <scope>NUCLEOTIDE SEQUENCE</scope>
    <source>
        <strain evidence="9">HY-42-06</strain>
    </source>
</reference>
<dbReference type="RefSeq" id="WP_268047383.1">
    <property type="nucleotide sequence ID" value="NZ_JAPQES010000001.1"/>
</dbReference>
<comment type="similarity">
    <text evidence="2">Belongs to the amino acid-polyamine-organocation (APC) superfamily. Spore germination protein (SGP) (TC 2.A.3.9) family.</text>
</comment>
<evidence type="ECO:0000256" key="3">
    <source>
        <dbReference type="ARBA" id="ARBA00022448"/>
    </source>
</evidence>
<keyword evidence="10" id="KW-1185">Reference proteome</keyword>
<evidence type="ECO:0000313" key="10">
    <source>
        <dbReference type="Proteomes" id="UP001079657"/>
    </source>
</evidence>
<dbReference type="InterPro" id="IPR004761">
    <property type="entry name" value="Spore_GerAB"/>
</dbReference>
<accession>A0ABT4CJ38</accession>
<evidence type="ECO:0000256" key="2">
    <source>
        <dbReference type="ARBA" id="ARBA00007998"/>
    </source>
</evidence>
<gene>
    <name evidence="9" type="ORF">OXH55_00165</name>
</gene>
<keyword evidence="6 8" id="KW-1133">Transmembrane helix</keyword>
<evidence type="ECO:0000256" key="4">
    <source>
        <dbReference type="ARBA" id="ARBA00022544"/>
    </source>
</evidence>
<evidence type="ECO:0000256" key="6">
    <source>
        <dbReference type="ARBA" id="ARBA00022989"/>
    </source>
</evidence>
<dbReference type="NCBIfam" id="TIGR00912">
    <property type="entry name" value="2A0309"/>
    <property type="match status" value="1"/>
</dbReference>
<dbReference type="Proteomes" id="UP001079657">
    <property type="component" value="Unassembled WGS sequence"/>
</dbReference>
<evidence type="ECO:0000256" key="5">
    <source>
        <dbReference type="ARBA" id="ARBA00022692"/>
    </source>
</evidence>
<feature type="transmembrane region" description="Helical" evidence="8">
    <location>
        <begin position="332"/>
        <end position="351"/>
    </location>
</feature>
<evidence type="ECO:0000256" key="8">
    <source>
        <dbReference type="SAM" id="Phobius"/>
    </source>
</evidence>
<feature type="transmembrane region" description="Helical" evidence="8">
    <location>
        <begin position="12"/>
        <end position="30"/>
    </location>
</feature>
<name>A0ABT4CJ38_9CLOT</name>
<proteinExistence type="inferred from homology"/>
<keyword evidence="7 8" id="KW-0472">Membrane</keyword>
<dbReference type="PANTHER" id="PTHR34975:SF2">
    <property type="entry name" value="SPORE GERMINATION PROTEIN A2"/>
    <property type="match status" value="1"/>
</dbReference>
<feature type="transmembrane region" description="Helical" evidence="8">
    <location>
        <begin position="183"/>
        <end position="204"/>
    </location>
</feature>
<feature type="transmembrane region" description="Helical" evidence="8">
    <location>
        <begin position="85"/>
        <end position="110"/>
    </location>
</feature>
<protein>
    <submittedName>
        <fullName evidence="9">Endospore germination permease</fullName>
    </submittedName>
</protein>
<organism evidence="9 10">
    <name type="scientific">Clostridium ganghwense</name>
    <dbReference type="NCBI Taxonomy" id="312089"/>
    <lineage>
        <taxon>Bacteria</taxon>
        <taxon>Bacillati</taxon>
        <taxon>Bacillota</taxon>
        <taxon>Clostridia</taxon>
        <taxon>Eubacteriales</taxon>
        <taxon>Clostridiaceae</taxon>
        <taxon>Clostridium</taxon>
    </lineage>
</organism>
<sequence length="361" mass="40436">MEDTAITYKQGISLIILFISGSAIIFTPGIAAKQDVWLATVLAMLFALPILLIYERLLYLFPHKDLFDILQITFGKGIGKIISILYVWFSFHLGYLVLINFGDFISIVGLNETPETVSLLCIIVLCIGAVKYGIEVIGRWGEIAVIFLVISTFILIILSINNMDINNLKPILYNGMKPVLKGTFSIFSFPFAELVIFTMVFTIFKEKGAPKVYRKGLFLGGILILITSVTDILVLGASIAEIYYFPAYAVARRINVGEFIQRIEIFTSLVFLIGGIVKISMCLLAASKGVAKLLNFKDYRFIVTPIGIMMVNLSIISYESVMEMSKWAVEVWPYYAFLFQVILPIIILAGVEVKRKRVKSI</sequence>
<feature type="transmembrane region" description="Helical" evidence="8">
    <location>
        <begin position="143"/>
        <end position="163"/>
    </location>
</feature>
<feature type="transmembrane region" description="Helical" evidence="8">
    <location>
        <begin position="216"/>
        <end position="245"/>
    </location>
</feature>
<feature type="transmembrane region" description="Helical" evidence="8">
    <location>
        <begin position="265"/>
        <end position="287"/>
    </location>
</feature>
<evidence type="ECO:0000256" key="7">
    <source>
        <dbReference type="ARBA" id="ARBA00023136"/>
    </source>
</evidence>
<dbReference type="Pfam" id="PF03845">
    <property type="entry name" value="Spore_permease"/>
    <property type="match status" value="1"/>
</dbReference>
<evidence type="ECO:0000256" key="1">
    <source>
        <dbReference type="ARBA" id="ARBA00004141"/>
    </source>
</evidence>
<comment type="subcellular location">
    <subcellularLocation>
        <location evidence="1">Membrane</location>
        <topology evidence="1">Multi-pass membrane protein</topology>
    </subcellularLocation>
</comment>
<dbReference type="PANTHER" id="PTHR34975">
    <property type="entry name" value="SPORE GERMINATION PROTEIN A2"/>
    <property type="match status" value="1"/>
</dbReference>
<keyword evidence="5 8" id="KW-0812">Transmembrane</keyword>
<feature type="transmembrane region" description="Helical" evidence="8">
    <location>
        <begin position="116"/>
        <end position="134"/>
    </location>
</feature>
<evidence type="ECO:0000313" key="9">
    <source>
        <dbReference type="EMBL" id="MCY6369057.1"/>
    </source>
</evidence>
<feature type="transmembrane region" description="Helical" evidence="8">
    <location>
        <begin position="36"/>
        <end position="54"/>
    </location>
</feature>
<keyword evidence="3" id="KW-0813">Transport</keyword>
<keyword evidence="4" id="KW-0309">Germination</keyword>
<comment type="caution">
    <text evidence="9">The sequence shown here is derived from an EMBL/GenBank/DDBJ whole genome shotgun (WGS) entry which is preliminary data.</text>
</comment>
<dbReference type="EMBL" id="JAPQES010000001">
    <property type="protein sequence ID" value="MCY6369057.1"/>
    <property type="molecule type" value="Genomic_DNA"/>
</dbReference>